<gene>
    <name evidence="2" type="ORF">AVEN_14395_1</name>
</gene>
<feature type="compositionally biased region" description="Polar residues" evidence="1">
    <location>
        <begin position="42"/>
        <end position="54"/>
    </location>
</feature>
<evidence type="ECO:0000313" key="2">
    <source>
        <dbReference type="EMBL" id="GBO07861.1"/>
    </source>
</evidence>
<keyword evidence="3" id="KW-1185">Reference proteome</keyword>
<protein>
    <submittedName>
        <fullName evidence="2">Uncharacterized protein</fullName>
    </submittedName>
</protein>
<comment type="caution">
    <text evidence="2">The sequence shown here is derived from an EMBL/GenBank/DDBJ whole genome shotgun (WGS) entry which is preliminary data.</text>
</comment>
<organism evidence="2 3">
    <name type="scientific">Araneus ventricosus</name>
    <name type="common">Orbweaver spider</name>
    <name type="synonym">Epeira ventricosa</name>
    <dbReference type="NCBI Taxonomy" id="182803"/>
    <lineage>
        <taxon>Eukaryota</taxon>
        <taxon>Metazoa</taxon>
        <taxon>Ecdysozoa</taxon>
        <taxon>Arthropoda</taxon>
        <taxon>Chelicerata</taxon>
        <taxon>Arachnida</taxon>
        <taxon>Araneae</taxon>
        <taxon>Araneomorphae</taxon>
        <taxon>Entelegynae</taxon>
        <taxon>Araneoidea</taxon>
        <taxon>Araneidae</taxon>
        <taxon>Araneus</taxon>
    </lineage>
</organism>
<sequence>MTEGRNTWHGAPLPELPATSRTVWPLRMVERQRQFTADGLIGSSNLEPSGSKPETASACHRGLSIRRRRESVTEKQGIMSNKQKEVISEKT</sequence>
<name>A0A4Y2U6Z9_ARAVE</name>
<reference evidence="2 3" key="1">
    <citation type="journal article" date="2019" name="Sci. Rep.">
        <title>Orb-weaving spider Araneus ventricosus genome elucidates the spidroin gene catalogue.</title>
        <authorList>
            <person name="Kono N."/>
            <person name="Nakamura H."/>
            <person name="Ohtoshi R."/>
            <person name="Moran D.A.P."/>
            <person name="Shinohara A."/>
            <person name="Yoshida Y."/>
            <person name="Fujiwara M."/>
            <person name="Mori M."/>
            <person name="Tomita M."/>
            <person name="Arakawa K."/>
        </authorList>
    </citation>
    <scope>NUCLEOTIDE SEQUENCE [LARGE SCALE GENOMIC DNA]</scope>
</reference>
<dbReference type="Proteomes" id="UP000499080">
    <property type="component" value="Unassembled WGS sequence"/>
</dbReference>
<dbReference type="AlphaFoldDB" id="A0A4Y2U6Z9"/>
<proteinExistence type="predicted"/>
<evidence type="ECO:0000313" key="3">
    <source>
        <dbReference type="Proteomes" id="UP000499080"/>
    </source>
</evidence>
<feature type="compositionally biased region" description="Basic and acidic residues" evidence="1">
    <location>
        <begin position="82"/>
        <end position="91"/>
    </location>
</feature>
<feature type="region of interest" description="Disordered" evidence="1">
    <location>
        <begin position="39"/>
        <end position="91"/>
    </location>
</feature>
<evidence type="ECO:0000256" key="1">
    <source>
        <dbReference type="SAM" id="MobiDB-lite"/>
    </source>
</evidence>
<accession>A0A4Y2U6Z9</accession>
<dbReference type="EMBL" id="BGPR01033790">
    <property type="protein sequence ID" value="GBO07861.1"/>
    <property type="molecule type" value="Genomic_DNA"/>
</dbReference>